<reference evidence="1" key="1">
    <citation type="submission" date="2022-07" db="EMBL/GenBank/DDBJ databases">
        <title>The genome of Lyophyllum shimeji provides insight into the initial evolution of ectomycorrhizal fungal genome.</title>
        <authorList>
            <person name="Kobayashi Y."/>
            <person name="Shibata T."/>
            <person name="Hirakawa H."/>
            <person name="Shigenobu S."/>
            <person name="Nishiyama T."/>
            <person name="Yamada A."/>
            <person name="Hasebe M."/>
            <person name="Kawaguchi M."/>
        </authorList>
    </citation>
    <scope>NUCLEOTIDE SEQUENCE</scope>
    <source>
        <strain evidence="1">AT787</strain>
    </source>
</reference>
<organism evidence="1 2">
    <name type="scientific">Lyophyllum shimeji</name>
    <name type="common">Hon-shimeji</name>
    <name type="synonym">Tricholoma shimeji</name>
    <dbReference type="NCBI Taxonomy" id="47721"/>
    <lineage>
        <taxon>Eukaryota</taxon>
        <taxon>Fungi</taxon>
        <taxon>Dikarya</taxon>
        <taxon>Basidiomycota</taxon>
        <taxon>Agaricomycotina</taxon>
        <taxon>Agaricomycetes</taxon>
        <taxon>Agaricomycetidae</taxon>
        <taxon>Agaricales</taxon>
        <taxon>Tricholomatineae</taxon>
        <taxon>Lyophyllaceae</taxon>
        <taxon>Lyophyllum</taxon>
    </lineage>
</organism>
<gene>
    <name evidence="1" type="ORF">LshimejAT787_0407940</name>
</gene>
<keyword evidence="2" id="KW-1185">Reference proteome</keyword>
<dbReference type="EMBL" id="BRPK01000004">
    <property type="protein sequence ID" value="GLB37743.1"/>
    <property type="molecule type" value="Genomic_DNA"/>
</dbReference>
<evidence type="ECO:0000313" key="1">
    <source>
        <dbReference type="EMBL" id="GLB37743.1"/>
    </source>
</evidence>
<accession>A0A9P3PLQ4</accession>
<dbReference type="Proteomes" id="UP001063166">
    <property type="component" value="Unassembled WGS sequence"/>
</dbReference>
<sequence>MGIRDPGRSKVATCILNNALSRINRTFLRKDFSDLARSPLTAASLSSAEMRHSRIGGWSYLNQLKSPLRRPIWARIYPYKSVKLSDAESAIS</sequence>
<protein>
    <submittedName>
        <fullName evidence="1">Uncharacterized protein</fullName>
    </submittedName>
</protein>
<comment type="caution">
    <text evidence="1">The sequence shown here is derived from an EMBL/GenBank/DDBJ whole genome shotgun (WGS) entry which is preliminary data.</text>
</comment>
<proteinExistence type="predicted"/>
<dbReference type="AlphaFoldDB" id="A0A9P3PLQ4"/>
<evidence type="ECO:0000313" key="2">
    <source>
        <dbReference type="Proteomes" id="UP001063166"/>
    </source>
</evidence>
<name>A0A9P3PLQ4_LYOSH</name>